<name>A0A8T8ST02_9BASI</name>
<comment type="caution">
    <text evidence="1">The sequence shown here is derived from an EMBL/GenBank/DDBJ whole genome shotgun (WGS) entry which is preliminary data.</text>
</comment>
<dbReference type="Proteomes" id="UP000077671">
    <property type="component" value="Unassembled WGS sequence"/>
</dbReference>
<dbReference type="EMBL" id="LWDD02001421">
    <property type="protein sequence ID" value="KAE8248228.1"/>
    <property type="molecule type" value="Genomic_DNA"/>
</dbReference>
<sequence>WPGPPAYRPGYLTTPTKHDRCLIHCEMHERDVKARFGGDCEQWCKHCEQKGVDPRCDY</sequence>
<reference evidence="1" key="2">
    <citation type="journal article" date="2019" name="IMA Fungus">
        <title>Genome sequencing and comparison of five Tilletia species to identify candidate genes for the detection of regulated species infecting wheat.</title>
        <authorList>
            <person name="Nguyen H.D.T."/>
            <person name="Sultana T."/>
            <person name="Kesanakurti P."/>
            <person name="Hambleton S."/>
        </authorList>
    </citation>
    <scope>NUCLEOTIDE SEQUENCE</scope>
    <source>
        <strain evidence="1">DAOMC 238032</strain>
    </source>
</reference>
<feature type="non-terminal residue" evidence="1">
    <location>
        <position position="1"/>
    </location>
</feature>
<reference evidence="1" key="1">
    <citation type="submission" date="2016-04" db="EMBL/GenBank/DDBJ databases">
        <authorList>
            <person name="Nguyen H.D."/>
            <person name="Kesanakurti P."/>
            <person name="Cullis J."/>
            <person name="Levesque C.A."/>
            <person name="Hambleton S."/>
        </authorList>
    </citation>
    <scope>NUCLEOTIDE SEQUENCE</scope>
    <source>
        <strain evidence="1">DAOMC 238032</strain>
    </source>
</reference>
<organism evidence="1 2">
    <name type="scientific">Tilletia caries</name>
    <name type="common">wheat bunt fungus</name>
    <dbReference type="NCBI Taxonomy" id="13290"/>
    <lineage>
        <taxon>Eukaryota</taxon>
        <taxon>Fungi</taxon>
        <taxon>Dikarya</taxon>
        <taxon>Basidiomycota</taxon>
        <taxon>Ustilaginomycotina</taxon>
        <taxon>Exobasidiomycetes</taxon>
        <taxon>Tilletiales</taxon>
        <taxon>Tilletiaceae</taxon>
        <taxon>Tilletia</taxon>
    </lineage>
</organism>
<protein>
    <submittedName>
        <fullName evidence="1">Uncharacterized protein</fullName>
    </submittedName>
</protein>
<evidence type="ECO:0000313" key="1">
    <source>
        <dbReference type="EMBL" id="KAE8248228.1"/>
    </source>
</evidence>
<accession>A0A8T8ST02</accession>
<gene>
    <name evidence="1" type="ORF">A4X03_0g6836</name>
</gene>
<dbReference type="AlphaFoldDB" id="A0A8T8ST02"/>
<proteinExistence type="predicted"/>
<evidence type="ECO:0000313" key="2">
    <source>
        <dbReference type="Proteomes" id="UP000077671"/>
    </source>
</evidence>